<gene>
    <name evidence="12" type="ORF">ElP_01560</name>
</gene>
<dbReference type="PANTHER" id="PTHR43806">
    <property type="entry name" value="PEPTIDASE S8"/>
    <property type="match status" value="1"/>
</dbReference>
<evidence type="ECO:0000256" key="4">
    <source>
        <dbReference type="ARBA" id="ARBA00022801"/>
    </source>
</evidence>
<keyword evidence="13" id="KW-1185">Reference proteome</keyword>
<dbReference type="InterPro" id="IPR022398">
    <property type="entry name" value="Peptidase_S8_His-AS"/>
</dbReference>
<dbReference type="InterPro" id="IPR000209">
    <property type="entry name" value="Peptidase_S8/S53_dom"/>
</dbReference>
<dbReference type="InterPro" id="IPR036852">
    <property type="entry name" value="Peptidase_S8/S53_dom_sf"/>
</dbReference>
<feature type="region of interest" description="Disordered" evidence="8">
    <location>
        <begin position="1"/>
        <end position="26"/>
    </location>
</feature>
<keyword evidence="5 6" id="KW-0720">Serine protease</keyword>
<feature type="domain" description="Peptidase S8/S53" evidence="9">
    <location>
        <begin position="230"/>
        <end position="498"/>
    </location>
</feature>
<dbReference type="Pfam" id="PF04151">
    <property type="entry name" value="PPC"/>
    <property type="match status" value="2"/>
</dbReference>
<feature type="active site" description="Charge relay system" evidence="6">
    <location>
        <position position="238"/>
    </location>
</feature>
<keyword evidence="4 6" id="KW-0378">Hydrolase</keyword>
<evidence type="ECO:0000256" key="3">
    <source>
        <dbReference type="ARBA" id="ARBA00022729"/>
    </source>
</evidence>
<feature type="active site" description="Charge relay system" evidence="6">
    <location>
        <position position="293"/>
    </location>
</feature>
<dbReference type="InterPro" id="IPR034204">
    <property type="entry name" value="PfSUB1-like_cat_dom"/>
</dbReference>
<evidence type="ECO:0000256" key="8">
    <source>
        <dbReference type="SAM" id="MobiDB-lite"/>
    </source>
</evidence>
<feature type="active site" description="Charge relay system" evidence="6">
    <location>
        <position position="468"/>
    </location>
</feature>
<keyword evidence="3" id="KW-0732">Signal</keyword>
<evidence type="ECO:0000259" key="9">
    <source>
        <dbReference type="Pfam" id="PF00082"/>
    </source>
</evidence>
<protein>
    <submittedName>
        <fullName evidence="12">Thermophilic serine proteinase</fullName>
        <ecNumber evidence="12">3.4.21.-</ecNumber>
    </submittedName>
</protein>
<evidence type="ECO:0000313" key="12">
    <source>
        <dbReference type="EMBL" id="QDV32328.1"/>
    </source>
</evidence>
<dbReference type="InterPro" id="IPR032812">
    <property type="entry name" value="SbsA_Ig"/>
</dbReference>
<dbReference type="SUPFAM" id="SSF52743">
    <property type="entry name" value="Subtilisin-like"/>
    <property type="match status" value="1"/>
</dbReference>
<dbReference type="PROSITE" id="PS51892">
    <property type="entry name" value="SUBTILASE"/>
    <property type="match status" value="1"/>
</dbReference>
<reference evidence="12 13" key="1">
    <citation type="submission" date="2019-02" db="EMBL/GenBank/DDBJ databases">
        <title>Deep-cultivation of Planctomycetes and their phenomic and genomic characterization uncovers novel biology.</title>
        <authorList>
            <person name="Wiegand S."/>
            <person name="Jogler M."/>
            <person name="Boedeker C."/>
            <person name="Pinto D."/>
            <person name="Vollmers J."/>
            <person name="Rivas-Marin E."/>
            <person name="Kohn T."/>
            <person name="Peeters S.H."/>
            <person name="Heuer A."/>
            <person name="Rast P."/>
            <person name="Oberbeckmann S."/>
            <person name="Bunk B."/>
            <person name="Jeske O."/>
            <person name="Meyerdierks A."/>
            <person name="Storesund J.E."/>
            <person name="Kallscheuer N."/>
            <person name="Luecker S."/>
            <person name="Lage O.M."/>
            <person name="Pohl T."/>
            <person name="Merkel B.J."/>
            <person name="Hornburger P."/>
            <person name="Mueller R.-W."/>
            <person name="Bruemmer F."/>
            <person name="Labrenz M."/>
            <person name="Spormann A.M."/>
            <person name="Op den Camp H."/>
            <person name="Overmann J."/>
            <person name="Amann R."/>
            <person name="Jetten M.S.M."/>
            <person name="Mascher T."/>
            <person name="Medema M.H."/>
            <person name="Devos D.P."/>
            <person name="Kaster A.-K."/>
            <person name="Ovreas L."/>
            <person name="Rohde M."/>
            <person name="Galperin M.Y."/>
            <person name="Jogler C."/>
        </authorList>
    </citation>
    <scope>NUCLEOTIDE SEQUENCE [LARGE SCALE GENOMIC DNA]</scope>
    <source>
        <strain evidence="12 13">ElP</strain>
    </source>
</reference>
<keyword evidence="2 6" id="KW-0645">Protease</keyword>
<evidence type="ECO:0000313" key="13">
    <source>
        <dbReference type="Proteomes" id="UP000317835"/>
    </source>
</evidence>
<dbReference type="PRINTS" id="PR00723">
    <property type="entry name" value="SUBTILISIN"/>
</dbReference>
<dbReference type="PANTHER" id="PTHR43806:SF11">
    <property type="entry name" value="CEREVISIN-RELATED"/>
    <property type="match status" value="1"/>
</dbReference>
<dbReference type="PROSITE" id="PS00137">
    <property type="entry name" value="SUBTILASE_HIS"/>
    <property type="match status" value="1"/>
</dbReference>
<dbReference type="InterPro" id="IPR050131">
    <property type="entry name" value="Peptidase_S8_subtilisin-like"/>
</dbReference>
<proteinExistence type="inferred from homology"/>
<feature type="region of interest" description="Disordered" evidence="8">
    <location>
        <begin position="2664"/>
        <end position="2729"/>
    </location>
</feature>
<dbReference type="Proteomes" id="UP000317835">
    <property type="component" value="Chromosome"/>
</dbReference>
<evidence type="ECO:0000256" key="6">
    <source>
        <dbReference type="PROSITE-ProRule" id="PRU01240"/>
    </source>
</evidence>
<feature type="domain" description="Peptidase C-terminal archaeal/bacterial" evidence="10">
    <location>
        <begin position="2567"/>
        <end position="2641"/>
    </location>
</feature>
<dbReference type="InterPro" id="IPR007280">
    <property type="entry name" value="Peptidase_C_arc/bac"/>
</dbReference>
<dbReference type="EMBL" id="CP036426">
    <property type="protein sequence ID" value="QDV32328.1"/>
    <property type="molecule type" value="Genomic_DNA"/>
</dbReference>
<comment type="similarity">
    <text evidence="1 6 7">Belongs to the peptidase S8 family.</text>
</comment>
<evidence type="ECO:0000256" key="1">
    <source>
        <dbReference type="ARBA" id="ARBA00011073"/>
    </source>
</evidence>
<dbReference type="GO" id="GO:0004252">
    <property type="term" value="F:serine-type endopeptidase activity"/>
    <property type="evidence" value="ECO:0007669"/>
    <property type="project" value="UniProtKB-UniRule"/>
</dbReference>
<evidence type="ECO:0000256" key="2">
    <source>
        <dbReference type="ARBA" id="ARBA00022670"/>
    </source>
</evidence>
<dbReference type="Pfam" id="PF00082">
    <property type="entry name" value="Peptidase_S8"/>
    <property type="match status" value="1"/>
</dbReference>
<dbReference type="GO" id="GO:0006508">
    <property type="term" value="P:proteolysis"/>
    <property type="evidence" value="ECO:0007669"/>
    <property type="project" value="UniProtKB-KW"/>
</dbReference>
<evidence type="ECO:0000259" key="10">
    <source>
        <dbReference type="Pfam" id="PF04151"/>
    </source>
</evidence>
<dbReference type="PROSITE" id="PS00138">
    <property type="entry name" value="SUBTILASE_SER"/>
    <property type="match status" value="1"/>
</dbReference>
<name>A0A518GUQ9_9BACT</name>
<dbReference type="Pfam" id="PF13205">
    <property type="entry name" value="Big_5"/>
    <property type="match status" value="1"/>
</dbReference>
<dbReference type="KEGG" id="tpla:ElP_01560"/>
<feature type="region of interest" description="Disordered" evidence="8">
    <location>
        <begin position="44"/>
        <end position="69"/>
    </location>
</feature>
<dbReference type="PROSITE" id="PS00136">
    <property type="entry name" value="SUBTILASE_ASP"/>
    <property type="match status" value="1"/>
</dbReference>
<dbReference type="CDD" id="cd07473">
    <property type="entry name" value="Peptidases_S8_Subtilisin_like"/>
    <property type="match status" value="1"/>
</dbReference>
<sequence length="2840" mass="294669">MTAMPPRRRDQSRHQPKAHLVSPRVESLEDRRLLSLTAADPLGSWASVAGLGPDAGPRPDPAAPAERGAVDGATKALVPREVDPGGTPRAPDSVEHVVPITWHGTPTWQEQGGWIARFDTGASLRDQQVELIGQSLNGLAARVSRQLGVDGMVHLRTPGDVSFDFLNATLSSVPGFRYIVPNFVDRHLAAAPDDPLYPDQYHHDNTGQTGGTVDADVDTTEAWDITTGNSSVVVGIIDSGIDVDHPDLIPNLWTNPGETPGDGLDNDGNGYVDDVHGYDFIQGDGNPDDAHGHGTHVSGIAGAQGDNGIGVSGVAWDVQLMGVRIFDDFGSTTDAAILEAVAYTVMMKRDFGVNMPLTNNSWGGGPFSQALLDVINEAEANDQLFIAAAGNGFGTDNDVFPFYPASYDAPNIISVASTDHNDQLSVFSNLGVTTVDVAAPGSAILSTMDPNGVIIGNPSGYGAIDGTSMATPVVSGIAALGYSLLPSADYATIRDAILAGVEPLASLDGLVATGGRVNARNTLIELDAMAVVGSVPADGETVTTPPTEFVIDFSFPYDPATVDAADLTVNGIPADSVAQTDERTLTFSYATSPVTAEGVQAMAMAEGAVLQLADGDPLLPFAATFRYDAIPLAVVATTPPAGSSVELPLTRILLDFNEEVDPASVDPSDLLTSIGIVTALTPVDDDTLEATIDGLDVEGTLTLTLPPGRLTDDAGNPNVLFTGSYELDFGVVPFPADLSPSLPLGSLAHDATVSGLLGTAGDADTFTLSLDPGQTIAVVADPDGPVRLEIALLDGSGNPIASATTAAPGETAVIGATPLPGVITGDGAPQDYSIVVSQVGGTTGGYDLRVVLNAALEPERFGGPGNGSTGSAQAIEGAFIPLDAVAGPPSVARPERAAVGGRVNLEGYQASVESFEFQDISDTGTRTLSGTDDVAVNLAESDLDGFAFDFFGSTHTSLFYSDNGLITFGSPNTDFNFSGSDLTFSPDQAAIAPYWSDLVVPASAGVYWEVLGSGDDQRLVIQWDDVEYYPGGFFPPLTFQAVLHEADGSIEFNYLQDSFEFAFGTAGVKAAGFQGPDRVLLSNFDGPNAFIGEGRSALVRPSEADVDVFAIELAAYETLSLSTTVSGVGDVELTLLDPAGNPIAAGHDLAGNLDDAITEYLATAPGTYYARVRGSGEYTLVATRNATFEGEGDQGLDDAHPLHGRVVGGRRYALGETGGAVASTVITMDEVGFVPADGQTVEGVTFDFKLFGEDSSDAFLGAFGPGQTRYVSDPSLEGNAAGILTMDFEEPSSFLSFGLVLSTTIPVDPGVIVELYDPDDNLIGTFDLALQPEGFVFTEGLFEYEGSPVARAVLDFNELAAGRFVLDNVTLGGADSDFYEITVPGNRNLELETLLPAAGEGAFDNGLDPMIRLYDASGTLLASDDDGAADGRNARLVYRTPRSDTRTYYVEVLGAGATRGEYVLAVRNANGVLPPFEALAIDPEPGALRKDADSFTIDFNDNVLLSSVSPADLLVNGVAAVGVEVVDGNTLVFTSDVEFQDGEVTLSIPAGAITDTQGSPLSAFSSTFTIDRTPPRILSSSLAQGQILEPGDLTVTVTFDEPMNTAGIDASDTALFGLYRGNSFLPALSFDPTGTILTLEYSGLPDDAYTLQLLSGDFAFEDLVGNDLDGEPIGFPTGDGVEGGNFFVDFAVDPVAALPVGPFQAILPLGSLIHEASGGDGTIAYDGDADDYVVDVDPGQTITVLVVPSPFGGAVQPRVELLDPSSNVVATAVAAAPGELVLLQTAPITVGGVYTLRISGDSGSQGLYSIPRVILNAAVEEETYSGAPNDDLGTAQDIDPAFVDLDGNASRAGVLGVGDGFGGSSYDAAAVGFEFEDISGTGTPTLIGVDDAAVTLTPADLDGFEFDFFGQAYSALSFSSNGLITFDGPNSSFSNTDLTDSPTQAAIAPLWVDLYNVDTGTVYWDVLGSGDDQRLVIQWHQVEYIFDSGAITFQAVLDEADGSMQFNYLDLDSDFVPGGAVGTVGVKGPGAQGPDRLLLAFDDGPNEYVGTGQSTRITPAEAEIPSDHYSFTVEAGQTITSAATHLPRSGGDLPQIELYDPDGNLVAFDRPSDGNLLTNGSFEAGSFSGWTAIETAGPFVPWQVSGAGAGSGFFPPTSPQDGEFVAWNGFDGAGPMEYLLYQDVSIPAEATTATLEWQDRVQWDFTLEGSSALARDYEVTVLDPADDSVLATLYSFTTGPESSDPFGDTGWLSHSVDVSAFIGQDIRLQFRQVIPEPFFGPGQYELDGVSLTTDLASGPLADNVDAIIGDFVAPTSGTYTVRVIAEGDYSLVVNRDAAFDSEQNDGFDSAQDLGASPAVVGAIEPPPPSGTVVPGGLADVPGNDGNAWPYHIGAFGLEQMRYQQIYSASEFESGGIIEAIRFRLDEFGAPFAATGIDTEIRLSYAATTVGTVSDTFANNIGAGQLTVYDGPLDLSGSGAGFDIVIDVDDLFDYDPSQGDLLVEIFTTGSPITSFFDTSGFGQQDVTTRVYAFETSATTGFVNFDGPGSGAYGLVTAFDIQAETVGEEDWYAIDLDAGQALTLTTLTPADGPGASDNTLDPGIELYDPSGALVATSTVLDDGRNEQIAFTAESAGFYRIRVVGEAGTFGSYVLSTGAGATGGLASIGAPAAPGQPPSSPSGKDPSGRAGDPSSPKTRQDAPAPAPVVAVASPGIDPADPGRPTPPHRIDLPGASAAYAALVDVLLADPEALLPGKPGGRAPDVDGGPDRAKARTPGRSIPVDRDGSPPAPSTGRAPTSSAWARSLRNRDLLAKAGPIFGHADSPTRPDSARGRKSGPGAED</sequence>
<dbReference type="InterPro" id="IPR023827">
    <property type="entry name" value="Peptidase_S8_Asp-AS"/>
</dbReference>
<feature type="domain" description="SbsA Ig-like" evidence="11">
    <location>
        <begin position="628"/>
        <end position="717"/>
    </location>
</feature>
<dbReference type="Gene3D" id="2.60.120.380">
    <property type="match status" value="5"/>
</dbReference>
<dbReference type="InterPro" id="IPR015500">
    <property type="entry name" value="Peptidase_S8_subtilisin-rel"/>
</dbReference>
<evidence type="ECO:0000256" key="5">
    <source>
        <dbReference type="ARBA" id="ARBA00022825"/>
    </source>
</evidence>
<evidence type="ECO:0000259" key="11">
    <source>
        <dbReference type="Pfam" id="PF13205"/>
    </source>
</evidence>
<dbReference type="EC" id="3.4.21.-" evidence="12"/>
<dbReference type="Gene3D" id="3.40.50.200">
    <property type="entry name" value="Peptidase S8/S53 domain"/>
    <property type="match status" value="1"/>
</dbReference>
<dbReference type="InterPro" id="IPR023828">
    <property type="entry name" value="Peptidase_S8_Ser-AS"/>
</dbReference>
<dbReference type="Gene3D" id="2.60.120.260">
    <property type="entry name" value="Galactose-binding domain-like"/>
    <property type="match status" value="1"/>
</dbReference>
<feature type="domain" description="Peptidase C-terminal archaeal/bacterial" evidence="10">
    <location>
        <begin position="1105"/>
        <end position="1174"/>
    </location>
</feature>
<feature type="region of interest" description="Disordered" evidence="8">
    <location>
        <begin position="2751"/>
        <end position="2840"/>
    </location>
</feature>
<accession>A0A518GUQ9</accession>
<organism evidence="12 13">
    <name type="scientific">Tautonia plasticadhaerens</name>
    <dbReference type="NCBI Taxonomy" id="2527974"/>
    <lineage>
        <taxon>Bacteria</taxon>
        <taxon>Pseudomonadati</taxon>
        <taxon>Planctomycetota</taxon>
        <taxon>Planctomycetia</taxon>
        <taxon>Isosphaerales</taxon>
        <taxon>Isosphaeraceae</taxon>
        <taxon>Tautonia</taxon>
    </lineage>
</organism>
<evidence type="ECO:0000256" key="7">
    <source>
        <dbReference type="RuleBase" id="RU003355"/>
    </source>
</evidence>